<reference evidence="1" key="1">
    <citation type="journal article" date="2015" name="Nature">
        <title>Complex archaea that bridge the gap between prokaryotes and eukaryotes.</title>
        <authorList>
            <person name="Spang A."/>
            <person name="Saw J.H."/>
            <person name="Jorgensen S.L."/>
            <person name="Zaremba-Niedzwiedzka K."/>
            <person name="Martijn J."/>
            <person name="Lind A.E."/>
            <person name="van Eijk R."/>
            <person name="Schleper C."/>
            <person name="Guy L."/>
            <person name="Ettema T.J."/>
        </authorList>
    </citation>
    <scope>NUCLEOTIDE SEQUENCE</scope>
</reference>
<evidence type="ECO:0000313" key="1">
    <source>
        <dbReference type="EMBL" id="KKN21085.1"/>
    </source>
</evidence>
<dbReference type="AlphaFoldDB" id="A0A0F9NNJ8"/>
<proteinExistence type="predicted"/>
<accession>A0A0F9NNJ8</accession>
<sequence>MQLNENEKIESWVIVVRTSDGRELSFTELGLEIYYNISKPIDETLEALYPCEWVG</sequence>
<organism evidence="1">
    <name type="scientific">marine sediment metagenome</name>
    <dbReference type="NCBI Taxonomy" id="412755"/>
    <lineage>
        <taxon>unclassified sequences</taxon>
        <taxon>metagenomes</taxon>
        <taxon>ecological metagenomes</taxon>
    </lineage>
</organism>
<name>A0A0F9NNJ8_9ZZZZ</name>
<comment type="caution">
    <text evidence="1">The sequence shown here is derived from an EMBL/GenBank/DDBJ whole genome shotgun (WGS) entry which is preliminary data.</text>
</comment>
<protein>
    <submittedName>
        <fullName evidence="1">Uncharacterized protein</fullName>
    </submittedName>
</protein>
<dbReference type="EMBL" id="LAZR01003181">
    <property type="protein sequence ID" value="KKN21085.1"/>
    <property type="molecule type" value="Genomic_DNA"/>
</dbReference>
<gene>
    <name evidence="1" type="ORF">LCGC14_0929110</name>
</gene>